<proteinExistence type="predicted"/>
<reference evidence="1" key="1">
    <citation type="submission" date="2021-06" db="EMBL/GenBank/DDBJ databases">
        <authorList>
            <person name="Kallberg Y."/>
            <person name="Tangrot J."/>
            <person name="Rosling A."/>
        </authorList>
    </citation>
    <scope>NUCLEOTIDE SEQUENCE</scope>
    <source>
        <strain evidence="1">MA461A</strain>
    </source>
</reference>
<evidence type="ECO:0000313" key="1">
    <source>
        <dbReference type="EMBL" id="CAG8851095.1"/>
    </source>
</evidence>
<comment type="caution">
    <text evidence="1">The sequence shown here is derived from an EMBL/GenBank/DDBJ whole genome shotgun (WGS) entry which is preliminary data.</text>
</comment>
<dbReference type="Proteomes" id="UP000789920">
    <property type="component" value="Unassembled WGS sequence"/>
</dbReference>
<gene>
    <name evidence="1" type="ORF">RPERSI_LOCUS36404</name>
</gene>
<keyword evidence="2" id="KW-1185">Reference proteome</keyword>
<sequence length="84" mass="9839">GVDENLYTEQVYSNEDLYIDPKVPVDNTESFDNQEVNNIENLDNQEVPNYTESLDSDKDELDHFKIPTEIPEDEYDFLIFSDTD</sequence>
<name>A0ACA9SX44_9GLOM</name>
<organism evidence="1 2">
    <name type="scientific">Racocetra persica</name>
    <dbReference type="NCBI Taxonomy" id="160502"/>
    <lineage>
        <taxon>Eukaryota</taxon>
        <taxon>Fungi</taxon>
        <taxon>Fungi incertae sedis</taxon>
        <taxon>Mucoromycota</taxon>
        <taxon>Glomeromycotina</taxon>
        <taxon>Glomeromycetes</taxon>
        <taxon>Diversisporales</taxon>
        <taxon>Gigasporaceae</taxon>
        <taxon>Racocetra</taxon>
    </lineage>
</organism>
<feature type="non-terminal residue" evidence="1">
    <location>
        <position position="1"/>
    </location>
</feature>
<dbReference type="EMBL" id="CAJVQC010174187">
    <property type="protein sequence ID" value="CAG8851095.1"/>
    <property type="molecule type" value="Genomic_DNA"/>
</dbReference>
<protein>
    <submittedName>
        <fullName evidence="1">9904_t:CDS:1</fullName>
    </submittedName>
</protein>
<evidence type="ECO:0000313" key="2">
    <source>
        <dbReference type="Proteomes" id="UP000789920"/>
    </source>
</evidence>
<accession>A0ACA9SX44</accession>